<evidence type="ECO:0000259" key="6">
    <source>
        <dbReference type="Pfam" id="PF00890"/>
    </source>
</evidence>
<evidence type="ECO:0000256" key="1">
    <source>
        <dbReference type="ARBA" id="ARBA00001974"/>
    </source>
</evidence>
<evidence type="ECO:0000256" key="2">
    <source>
        <dbReference type="ARBA" id="ARBA00022630"/>
    </source>
</evidence>
<evidence type="ECO:0000313" key="7">
    <source>
        <dbReference type="EMBL" id="KAK8023136.1"/>
    </source>
</evidence>
<comment type="cofactor">
    <cofactor evidence="1">
        <name>FAD</name>
        <dbReference type="ChEBI" id="CHEBI:57692"/>
    </cofactor>
</comment>
<dbReference type="InterPro" id="IPR027477">
    <property type="entry name" value="Succ_DH/fumarate_Rdtase_cat_sf"/>
</dbReference>
<sequence length="599" mass="64664">MGESSSNFEYDIIVIGSGLAGICTALEALEHDETVTVLLIDDATATTRGGSGGDGDTHARHDTFGVADLDALIRKTKSVEVRSWLKQHGDAFVRDDSPGCRLSCVGLPDSIRRKRRSGSATSETLLKNARTRPESLLLRLEHQSAFRAVRLVCGGNEGMEEEEEEEEGELEGEQEREPEGSSINSNTSNNSNNNKVVTGVECEVLPPTDPVSQQCIRLKRWVSRHNSSVAVLLRKPMKRVFFRARIGVVLATTGEHPNGDPASASGCNNVNTNSAYSRGGGAGVALARQTGGDVAYFSRMDDKPPPGSSLSAPPPVLPLARTHMCGIAVAHETGRRFSAEDADGKAFSRELARQAGGEAFLILDARQWAMATKKPKPPKTLKPEQLKAKLKPKLKSKSKEKKEQQQQEKKTTPGSSDGQARLLPQPPQKPPPPPHRHQKAKTLDRLAQKIGTDADGLGKAVSEYNEAIRAGRDDAFRKSAEHRQTALKRAPFYAVDISLPRGRSPTPRRKTRVVGFVRVEEETGLVLDGEGRRIRGLYAAGPGAMASGVLGSVDGAVYPLDDKCTSDGLDDVAHSVISGRRAGRHAVTSRKRGSLLIEE</sequence>
<organism evidence="7 8">
    <name type="scientific">Apiospora marii</name>
    <dbReference type="NCBI Taxonomy" id="335849"/>
    <lineage>
        <taxon>Eukaryota</taxon>
        <taxon>Fungi</taxon>
        <taxon>Dikarya</taxon>
        <taxon>Ascomycota</taxon>
        <taxon>Pezizomycotina</taxon>
        <taxon>Sordariomycetes</taxon>
        <taxon>Xylariomycetidae</taxon>
        <taxon>Amphisphaeriales</taxon>
        <taxon>Apiosporaceae</taxon>
        <taxon>Apiospora</taxon>
    </lineage>
</organism>
<feature type="region of interest" description="Disordered" evidence="5">
    <location>
        <begin position="156"/>
        <end position="194"/>
    </location>
</feature>
<dbReference type="SUPFAM" id="SSF56425">
    <property type="entry name" value="Succinate dehydrogenase/fumarate reductase flavoprotein, catalytic domain"/>
    <property type="match status" value="1"/>
</dbReference>
<accession>A0ABR1S0I5</accession>
<reference evidence="7 8" key="1">
    <citation type="submission" date="2023-01" db="EMBL/GenBank/DDBJ databases">
        <title>Analysis of 21 Apiospora genomes using comparative genomics revels a genus with tremendous synthesis potential of carbohydrate active enzymes and secondary metabolites.</title>
        <authorList>
            <person name="Sorensen T."/>
        </authorList>
    </citation>
    <scope>NUCLEOTIDE SEQUENCE [LARGE SCALE GENOMIC DNA]</scope>
    <source>
        <strain evidence="7 8">CBS 20057</strain>
    </source>
</reference>
<feature type="compositionally biased region" description="Low complexity" evidence="5">
    <location>
        <begin position="180"/>
        <end position="194"/>
    </location>
</feature>
<keyword evidence="4" id="KW-0560">Oxidoreductase</keyword>
<keyword evidence="8" id="KW-1185">Reference proteome</keyword>
<dbReference type="InterPro" id="IPR050315">
    <property type="entry name" value="FAD-oxidoreductase_2"/>
</dbReference>
<evidence type="ECO:0000256" key="3">
    <source>
        <dbReference type="ARBA" id="ARBA00022827"/>
    </source>
</evidence>
<dbReference type="PANTHER" id="PTHR43400:SF10">
    <property type="entry name" value="3-OXOSTEROID 1-DEHYDROGENASE"/>
    <property type="match status" value="1"/>
</dbReference>
<feature type="compositionally biased region" description="Acidic residues" evidence="5">
    <location>
        <begin position="158"/>
        <end position="172"/>
    </location>
</feature>
<feature type="compositionally biased region" description="Basic residues" evidence="5">
    <location>
        <begin position="388"/>
        <end position="399"/>
    </location>
</feature>
<dbReference type="Proteomes" id="UP001396898">
    <property type="component" value="Unassembled WGS sequence"/>
</dbReference>
<dbReference type="Gene3D" id="3.50.50.60">
    <property type="entry name" value="FAD/NAD(P)-binding domain"/>
    <property type="match status" value="2"/>
</dbReference>
<dbReference type="PANTHER" id="PTHR43400">
    <property type="entry name" value="FUMARATE REDUCTASE"/>
    <property type="match status" value="1"/>
</dbReference>
<keyword evidence="3" id="KW-0274">FAD</keyword>
<proteinExistence type="predicted"/>
<protein>
    <recommendedName>
        <fullName evidence="6">FAD-dependent oxidoreductase 2 FAD-binding domain-containing protein</fullName>
    </recommendedName>
</protein>
<dbReference type="SUPFAM" id="SSF51905">
    <property type="entry name" value="FAD/NAD(P)-binding domain"/>
    <property type="match status" value="1"/>
</dbReference>
<evidence type="ECO:0000256" key="4">
    <source>
        <dbReference type="ARBA" id="ARBA00023002"/>
    </source>
</evidence>
<feature type="compositionally biased region" description="Pro residues" evidence="5">
    <location>
        <begin position="424"/>
        <end position="433"/>
    </location>
</feature>
<dbReference type="Pfam" id="PF00890">
    <property type="entry name" value="FAD_binding_2"/>
    <property type="match status" value="1"/>
</dbReference>
<comment type="caution">
    <text evidence="7">The sequence shown here is derived from an EMBL/GenBank/DDBJ whole genome shotgun (WGS) entry which is preliminary data.</text>
</comment>
<feature type="compositionally biased region" description="Basic and acidic residues" evidence="5">
    <location>
        <begin position="400"/>
        <end position="411"/>
    </location>
</feature>
<name>A0ABR1S0I5_9PEZI</name>
<feature type="region of interest" description="Disordered" evidence="5">
    <location>
        <begin position="372"/>
        <end position="442"/>
    </location>
</feature>
<dbReference type="Gene3D" id="3.90.700.10">
    <property type="entry name" value="Succinate dehydrogenase/fumarate reductase flavoprotein, catalytic domain"/>
    <property type="match status" value="1"/>
</dbReference>
<evidence type="ECO:0000256" key="5">
    <source>
        <dbReference type="SAM" id="MobiDB-lite"/>
    </source>
</evidence>
<evidence type="ECO:0000313" key="8">
    <source>
        <dbReference type="Proteomes" id="UP001396898"/>
    </source>
</evidence>
<dbReference type="InterPro" id="IPR036188">
    <property type="entry name" value="FAD/NAD-bd_sf"/>
</dbReference>
<feature type="domain" description="FAD-dependent oxidoreductase 2 FAD-binding" evidence="6">
    <location>
        <begin position="230"/>
        <end position="549"/>
    </location>
</feature>
<dbReference type="EMBL" id="JAQQWI010000009">
    <property type="protein sequence ID" value="KAK8023136.1"/>
    <property type="molecule type" value="Genomic_DNA"/>
</dbReference>
<dbReference type="InterPro" id="IPR003953">
    <property type="entry name" value="FAD-dep_OxRdtase_2_FAD-bd"/>
</dbReference>
<keyword evidence="2" id="KW-0285">Flavoprotein</keyword>
<gene>
    <name evidence="7" type="ORF">PG991_007017</name>
</gene>